<dbReference type="InterPro" id="IPR029034">
    <property type="entry name" value="Cystine-knot_cytokine"/>
</dbReference>
<evidence type="ECO:0000256" key="3">
    <source>
        <dbReference type="ARBA" id="ARBA00022514"/>
    </source>
</evidence>
<organism evidence="7 8">
    <name type="scientific">Megalops atlanticus</name>
    <name type="common">Tarpon</name>
    <name type="synonym">Clupea gigantea</name>
    <dbReference type="NCBI Taxonomy" id="7932"/>
    <lineage>
        <taxon>Eukaryota</taxon>
        <taxon>Metazoa</taxon>
        <taxon>Chordata</taxon>
        <taxon>Craniata</taxon>
        <taxon>Vertebrata</taxon>
        <taxon>Euteleostomi</taxon>
        <taxon>Actinopterygii</taxon>
        <taxon>Neopterygii</taxon>
        <taxon>Teleostei</taxon>
        <taxon>Elopiformes</taxon>
        <taxon>Megalopidae</taxon>
        <taxon>Megalops</taxon>
    </lineage>
</organism>
<dbReference type="GO" id="GO:0005615">
    <property type="term" value="C:extracellular space"/>
    <property type="evidence" value="ECO:0007669"/>
    <property type="project" value="UniProtKB-KW"/>
</dbReference>
<gene>
    <name evidence="7" type="ORF">MATL_G00206770</name>
</gene>
<comment type="caution">
    <text evidence="7">The sequence shown here is derived from an EMBL/GenBank/DDBJ whole genome shotgun (WGS) entry which is preliminary data.</text>
</comment>
<keyword evidence="8" id="KW-1185">Reference proteome</keyword>
<dbReference type="OrthoDB" id="6093351at2759"/>
<evidence type="ECO:0000256" key="2">
    <source>
        <dbReference type="ARBA" id="ARBA00007236"/>
    </source>
</evidence>
<proteinExistence type="inferred from homology"/>
<protein>
    <submittedName>
        <fullName evidence="7">Uncharacterized protein</fullName>
    </submittedName>
</protein>
<feature type="region of interest" description="Disordered" evidence="6">
    <location>
        <begin position="37"/>
        <end position="61"/>
    </location>
</feature>
<dbReference type="SUPFAM" id="SSF57501">
    <property type="entry name" value="Cystine-knot cytokines"/>
    <property type="match status" value="1"/>
</dbReference>
<dbReference type="GO" id="GO:0005125">
    <property type="term" value="F:cytokine activity"/>
    <property type="evidence" value="ECO:0007669"/>
    <property type="project" value="UniProtKB-KW"/>
</dbReference>
<evidence type="ECO:0000256" key="4">
    <source>
        <dbReference type="ARBA" id="ARBA00022525"/>
    </source>
</evidence>
<dbReference type="GO" id="GO:0006954">
    <property type="term" value="P:inflammatory response"/>
    <property type="evidence" value="ECO:0007669"/>
    <property type="project" value="InterPro"/>
</dbReference>
<evidence type="ECO:0000256" key="1">
    <source>
        <dbReference type="ARBA" id="ARBA00004613"/>
    </source>
</evidence>
<evidence type="ECO:0000313" key="7">
    <source>
        <dbReference type="EMBL" id="KAG7461136.1"/>
    </source>
</evidence>
<comment type="similarity">
    <text evidence="2">Belongs to the IL-17 family.</text>
</comment>
<dbReference type="InterPro" id="IPR020440">
    <property type="entry name" value="IL-17_chr"/>
</dbReference>
<dbReference type="EMBL" id="JAFDVH010000018">
    <property type="protein sequence ID" value="KAG7461136.1"/>
    <property type="molecule type" value="Genomic_DNA"/>
</dbReference>
<name>A0A9D3PJ04_MEGAT</name>
<dbReference type="Gene3D" id="2.10.90.10">
    <property type="entry name" value="Cystine-knot cytokines"/>
    <property type="match status" value="1"/>
</dbReference>
<sequence length="173" mass="19032">MVKKPPPLNAQHMKVFRAAFVLGVLMLLLGVDGGSVKSARRNRKQDKSTSASGRSGSGGRVTSVKLLLDPNLMPASSHVPPIGNNSLSPWSYKYTYDDSLFPPHIAQAECLRTGCLDSDGWEDMGLESKPIYHQVLVLRRISGKKRKKYVFRLESKTIKVGCTCVLPSVMPPH</sequence>
<dbReference type="Pfam" id="PF06083">
    <property type="entry name" value="IL17"/>
    <property type="match status" value="1"/>
</dbReference>
<dbReference type="InterPro" id="IPR010345">
    <property type="entry name" value="IL-17_fam"/>
</dbReference>
<comment type="subcellular location">
    <subcellularLocation>
        <location evidence="1">Secreted</location>
    </subcellularLocation>
</comment>
<evidence type="ECO:0000313" key="8">
    <source>
        <dbReference type="Proteomes" id="UP001046870"/>
    </source>
</evidence>
<keyword evidence="3" id="KW-0202">Cytokine</keyword>
<feature type="compositionally biased region" description="Low complexity" evidence="6">
    <location>
        <begin position="48"/>
        <end position="61"/>
    </location>
</feature>
<keyword evidence="4" id="KW-0964">Secreted</keyword>
<reference evidence="7" key="1">
    <citation type="submission" date="2021-01" db="EMBL/GenBank/DDBJ databases">
        <authorList>
            <person name="Zahm M."/>
            <person name="Roques C."/>
            <person name="Cabau C."/>
            <person name="Klopp C."/>
            <person name="Donnadieu C."/>
            <person name="Jouanno E."/>
            <person name="Lampietro C."/>
            <person name="Louis A."/>
            <person name="Herpin A."/>
            <person name="Echchiki A."/>
            <person name="Berthelot C."/>
            <person name="Parey E."/>
            <person name="Roest-Crollius H."/>
            <person name="Braasch I."/>
            <person name="Postlethwait J."/>
            <person name="Bobe J."/>
            <person name="Montfort J."/>
            <person name="Bouchez O."/>
            <person name="Begum T."/>
            <person name="Mejri S."/>
            <person name="Adams A."/>
            <person name="Chen W.-J."/>
            <person name="Guiguen Y."/>
        </authorList>
    </citation>
    <scope>NUCLEOTIDE SEQUENCE</scope>
    <source>
        <strain evidence="7">YG-15Mar2019-1</strain>
        <tissue evidence="7">Brain</tissue>
    </source>
</reference>
<keyword evidence="5" id="KW-0732">Signal</keyword>
<dbReference type="PRINTS" id="PR01932">
    <property type="entry name" value="INTRLEUKIN17"/>
</dbReference>
<accession>A0A9D3PJ04</accession>
<dbReference type="AlphaFoldDB" id="A0A9D3PJ04"/>
<evidence type="ECO:0000256" key="6">
    <source>
        <dbReference type="SAM" id="MobiDB-lite"/>
    </source>
</evidence>
<dbReference type="Proteomes" id="UP001046870">
    <property type="component" value="Chromosome 18"/>
</dbReference>
<evidence type="ECO:0000256" key="5">
    <source>
        <dbReference type="ARBA" id="ARBA00022729"/>
    </source>
</evidence>